<dbReference type="InterPro" id="IPR006162">
    <property type="entry name" value="Ppantetheine_attach_site"/>
</dbReference>
<dbReference type="PANTHER" id="PTHR43775:SF51">
    <property type="entry name" value="INACTIVE PHENOLPHTHIOCEROL SYNTHESIS POLYKETIDE SYNTHASE TYPE I PKS1-RELATED"/>
    <property type="match status" value="1"/>
</dbReference>
<dbReference type="SUPFAM" id="SSF53901">
    <property type="entry name" value="Thiolase-like"/>
    <property type="match status" value="2"/>
</dbReference>
<dbReference type="Pfam" id="PF02801">
    <property type="entry name" value="Ketoacyl-synt_C"/>
    <property type="match status" value="2"/>
</dbReference>
<dbReference type="Gene3D" id="3.40.50.720">
    <property type="entry name" value="NAD(P)-binding Rossmann-like Domain"/>
    <property type="match status" value="1"/>
</dbReference>
<dbReference type="Pfam" id="PF00109">
    <property type="entry name" value="ketoacyl-synt"/>
    <property type="match status" value="2"/>
</dbReference>
<dbReference type="CDD" id="cd00833">
    <property type="entry name" value="PKS"/>
    <property type="match status" value="2"/>
</dbReference>
<dbReference type="InterPro" id="IPR016036">
    <property type="entry name" value="Malonyl_transacylase_ACP-bd"/>
</dbReference>
<dbReference type="EMBL" id="CP088156">
    <property type="protein sequence ID" value="UFZ04086.1"/>
    <property type="molecule type" value="Genomic_DNA"/>
</dbReference>
<protein>
    <submittedName>
        <fullName evidence="6">SDR family NAD(P)-dependent oxidoreductase</fullName>
    </submittedName>
</protein>
<dbReference type="InterPro" id="IPR036291">
    <property type="entry name" value="NAD(P)-bd_dom_sf"/>
</dbReference>
<dbReference type="Gene3D" id="3.30.70.3290">
    <property type="match status" value="2"/>
</dbReference>
<dbReference type="InterPro" id="IPR057326">
    <property type="entry name" value="KR_dom"/>
</dbReference>
<keyword evidence="1" id="KW-0596">Phosphopantetheine</keyword>
<dbReference type="Pfam" id="PF00550">
    <property type="entry name" value="PP-binding"/>
    <property type="match status" value="2"/>
</dbReference>
<feature type="domain" description="Ketosynthase family 3 (KS3)" evidence="5">
    <location>
        <begin position="845"/>
        <end position="1272"/>
    </location>
</feature>
<proteinExistence type="predicted"/>
<reference evidence="6" key="1">
    <citation type="journal article" date="2024" name="Antonie Van Leeuwenhoek">
        <title>Bradyrhizobium ontarionense sp. nov., a novel bacterial symbiont isolated from Aeschynomene indica (Indian jointvetch), harbours photosynthesis, nitrogen fixation and nitrous oxide (N2O) reductase genes.</title>
        <authorList>
            <person name="Bromfield E.S.P."/>
            <person name="Cloutier S."/>
        </authorList>
    </citation>
    <scope>NUCLEOTIDE SEQUENCE</scope>
    <source>
        <strain evidence="6">A19</strain>
    </source>
</reference>
<accession>A0ABY3RA45</accession>
<feature type="domain" description="Carrier" evidence="4">
    <location>
        <begin position="2218"/>
        <end position="2293"/>
    </location>
</feature>
<dbReference type="Gene3D" id="1.10.1200.10">
    <property type="entry name" value="ACP-like"/>
    <property type="match status" value="2"/>
</dbReference>
<name>A0ABY3RA45_9BRAD</name>
<keyword evidence="3" id="KW-0808">Transferase</keyword>
<dbReference type="PROSITE" id="PS00606">
    <property type="entry name" value="KS3_1"/>
    <property type="match status" value="2"/>
</dbReference>
<keyword evidence="2" id="KW-0597">Phosphoprotein</keyword>
<dbReference type="InterPro" id="IPR009081">
    <property type="entry name" value="PP-bd_ACP"/>
</dbReference>
<dbReference type="SMART" id="SM00827">
    <property type="entry name" value="PKS_AT"/>
    <property type="match status" value="1"/>
</dbReference>
<dbReference type="Gene3D" id="3.40.366.10">
    <property type="entry name" value="Malonyl-Coenzyme A Acyl Carrier Protein, domain 2"/>
    <property type="match status" value="1"/>
</dbReference>
<dbReference type="Pfam" id="PF21394">
    <property type="entry name" value="Beta-ketacyl_N"/>
    <property type="match status" value="1"/>
</dbReference>
<dbReference type="InterPro" id="IPR001227">
    <property type="entry name" value="Ac_transferase_dom_sf"/>
</dbReference>
<dbReference type="SUPFAM" id="SSF55048">
    <property type="entry name" value="Probable ACP-binding domain of malonyl-CoA ACP transacylase"/>
    <property type="match status" value="1"/>
</dbReference>
<dbReference type="InterPro" id="IPR050091">
    <property type="entry name" value="PKS_NRPS_Biosynth_Enz"/>
</dbReference>
<dbReference type="Gene3D" id="1.10.1240.100">
    <property type="match status" value="1"/>
</dbReference>
<organism evidence="6 7">
    <name type="scientific">Bradyrhizobium ontarionense</name>
    <dbReference type="NCBI Taxonomy" id="2898149"/>
    <lineage>
        <taxon>Bacteria</taxon>
        <taxon>Pseudomonadati</taxon>
        <taxon>Pseudomonadota</taxon>
        <taxon>Alphaproteobacteria</taxon>
        <taxon>Hyphomicrobiales</taxon>
        <taxon>Nitrobacteraceae</taxon>
        <taxon>Bradyrhizobium</taxon>
    </lineage>
</organism>
<dbReference type="PROSITE" id="PS52004">
    <property type="entry name" value="KS3_2"/>
    <property type="match status" value="2"/>
</dbReference>
<dbReference type="InterPro" id="IPR020841">
    <property type="entry name" value="PKS_Beta-ketoAc_synthase_dom"/>
</dbReference>
<dbReference type="SMART" id="SM00822">
    <property type="entry name" value="PKS_KR"/>
    <property type="match status" value="1"/>
</dbReference>
<dbReference type="Proteomes" id="UP001431010">
    <property type="component" value="Chromosome"/>
</dbReference>
<dbReference type="InterPro" id="IPR049490">
    <property type="entry name" value="C883_1060-like_KR_N"/>
</dbReference>
<dbReference type="InterPro" id="IPR036736">
    <property type="entry name" value="ACP-like_sf"/>
</dbReference>
<dbReference type="CDD" id="cd08953">
    <property type="entry name" value="KR_2_SDR_x"/>
    <property type="match status" value="1"/>
</dbReference>
<dbReference type="PROSITE" id="PS50075">
    <property type="entry name" value="CARRIER"/>
    <property type="match status" value="2"/>
</dbReference>
<dbReference type="RefSeq" id="WP_231320098.1">
    <property type="nucleotide sequence ID" value="NZ_CP088156.1"/>
</dbReference>
<dbReference type="Pfam" id="PF00698">
    <property type="entry name" value="Acyl_transf_1"/>
    <property type="match status" value="1"/>
</dbReference>
<dbReference type="InterPro" id="IPR016035">
    <property type="entry name" value="Acyl_Trfase/lysoPLipase"/>
</dbReference>
<feature type="domain" description="Ketosynthase family 3 (KS3)" evidence="5">
    <location>
        <begin position="8"/>
        <end position="429"/>
    </location>
</feature>
<dbReference type="SMART" id="SM00825">
    <property type="entry name" value="PKS_KS"/>
    <property type="match status" value="2"/>
</dbReference>
<dbReference type="PANTHER" id="PTHR43775">
    <property type="entry name" value="FATTY ACID SYNTHASE"/>
    <property type="match status" value="1"/>
</dbReference>
<evidence type="ECO:0000259" key="4">
    <source>
        <dbReference type="PROSITE" id="PS50075"/>
    </source>
</evidence>
<dbReference type="SMART" id="SM00823">
    <property type="entry name" value="PKS_PP"/>
    <property type="match status" value="2"/>
</dbReference>
<dbReference type="PROSITE" id="PS00012">
    <property type="entry name" value="PHOSPHOPANTETHEINE"/>
    <property type="match status" value="2"/>
</dbReference>
<dbReference type="InterPro" id="IPR020806">
    <property type="entry name" value="PKS_PP-bd"/>
</dbReference>
<dbReference type="InterPro" id="IPR014043">
    <property type="entry name" value="Acyl_transferase_dom"/>
</dbReference>
<keyword evidence="7" id="KW-1185">Reference proteome</keyword>
<dbReference type="InterPro" id="IPR014031">
    <property type="entry name" value="Ketoacyl_synth_C"/>
</dbReference>
<evidence type="ECO:0000256" key="2">
    <source>
        <dbReference type="ARBA" id="ARBA00022553"/>
    </source>
</evidence>
<evidence type="ECO:0000256" key="1">
    <source>
        <dbReference type="ARBA" id="ARBA00022450"/>
    </source>
</evidence>
<dbReference type="InterPro" id="IPR013968">
    <property type="entry name" value="PKS_KR"/>
</dbReference>
<feature type="domain" description="Carrier" evidence="4">
    <location>
        <begin position="745"/>
        <end position="824"/>
    </location>
</feature>
<dbReference type="Pfam" id="PF22621">
    <property type="entry name" value="CurL-like_PKS_C"/>
    <property type="match status" value="2"/>
</dbReference>
<dbReference type="SUPFAM" id="SSF52151">
    <property type="entry name" value="FabD/lysophospholipase-like"/>
    <property type="match status" value="2"/>
</dbReference>
<dbReference type="InterPro" id="IPR014030">
    <property type="entry name" value="Ketoacyl_synth_N"/>
</dbReference>
<evidence type="ECO:0000313" key="6">
    <source>
        <dbReference type="EMBL" id="UFZ04086.1"/>
    </source>
</evidence>
<evidence type="ECO:0000313" key="7">
    <source>
        <dbReference type="Proteomes" id="UP001431010"/>
    </source>
</evidence>
<dbReference type="SUPFAM" id="SSF47336">
    <property type="entry name" value="ACP-like"/>
    <property type="match status" value="2"/>
</dbReference>
<dbReference type="SUPFAM" id="SSF51735">
    <property type="entry name" value="NAD(P)-binding Rossmann-fold domains"/>
    <property type="match status" value="2"/>
</dbReference>
<dbReference type="InterPro" id="IPR018201">
    <property type="entry name" value="Ketoacyl_synth_AS"/>
</dbReference>
<gene>
    <name evidence="6" type="ORF">LQG66_33665</name>
</gene>
<sequence>MSETSQTGLEIAVIGLACRFPGAADWRELWRNLTEGKESIRFYTDQELVAEGVPQELIANPHYVKAKPWLDDADGFDGDFFGYHPREARLLDPQIRALHECAWTALEDAGCDPLESQRSIALFAGVSSNLSWITSHVKPEDDPLERRFVAELNAASFATTIAYKLNLRGPAVSVQTACSTSLVAIHLAVQCLLSGEAEIALAGGASIELPKRPGYLFREGHINSPDGHCRAFDKDAGGTIFGDGVGLVVLKRLADAIRERDNIYAVVKGTAVNNDGSRKVSYNAPASRGQADAVAAALTAAEVEAQSISYVEAHGTATPVGDPIEVEALKRAFATEKRGFCALGSIKTNIGHLDAAAGVAGFIKTALALHHRVLPRTLNFREPNPAIDFALSPFYVKTDTSIWDGPRPLRAGVSSFGIGGTNAHAVLEEAPATAPLRPDPPPQLLVLSARTPAALAKQSQNLALFLRAHPDLDLADTAWTLQTGRASLPFRRTFVARSVAEAADQAADTAAAEPQLALDGAPAVHLFMPDRVEVPARWRLYEDLAVFRDAADACCEQIAAKDGGVDAAQLARLAVNPDAERHDWTPGLEFVFQYALAMTLKGLGLYPAATIGEGIGTHVANAVVATVSLQQAFRSLLRNERGIDAPAMPDRPARAANVIILRVARVASKPNVGEMSLLGLTDNPTADLLSCLGQLWSHGVPPRWESLHSGFAPRRVSLPGYPFERHTVARHTPDSPALTIATAQAPVRPFEGELATLVATAIKGYFGFEHLNAGDNFFDLGASSLDLVNLSAKLSETLGRDVATQMLLAYPNAAALTDFLSGRSPAADIRSAPIGVRPVASPRIDNAIAIVGMAFRGPGAADIDQFWENLAGGVESIRFYSDDELRVAGVPEQHLASPNYVRAKGELAGIEEFEPEFFNYSGREAELMDPQFRIFHECAWQALEHAGYDPERYAGSIGLYAGVTANLPWLTRILPDLSEAEQFGALLLNDREFFAPLFSYRADLRGPAISMQTACSTSLVNINLACRELLSGACDMALAGGVTITIDRAGYFFQEGSINSADGHTRAFDASSTGTVFGDGAGMVVLKRLADAQRDGDTVHALIRGVGINNDGHRKVGFTAPSLDGQAAAIGMALKAANVPVESIGYVEAHGTGTRMGDPIELDALHRAFSVAAASLLPAGFCSIGSVKSNVGHLNAAAGVAGLIKTTLALKHRQLPPTLFFDAPNPAIDFANGPFRANTTLTDWVAPQGHPRRAGVSSFGIGGTNAHAILEEAPETGPAAPGRANQLLVLSARTREALRTKSLQLSSHLQRHPEQDLADVSFTLANGRRQMAHRRTICCRDSTEAANMLAGDAGRWHVADWERPRCVLLFPGQGSQYPGMARELYQQEPAFRAQLDRCFDVLRPQLPVDPKSILFETSQAIHQTEYTQPLLFSVSWALARTLQEWNIHADGMIGHSVGEYVAACLAGLFGLEDALTLVATRGRLMASLPAGEMVSVPLEEHMVTARLNAELAVAAVNTDRSCVVSGPAAAIQSLCDELEKDGVVATRLKTSHAFHSPMMEPILADFEAVCKRMQFLEPASGWISNLDGRPIDRNVVNTPQYWVKHLRRAVRFAEGLTPLLEQPETVFVEVGPGRTLGSFVRRHRAYQQQPVFNLMRHSEERTPEQAQLLGALGALWGHGLPVDWARFSAHESRRRVPLPSYPFERRRIWPDSRPVLKAKPTTAPEARHSDVDRWFYLPGWKRAMAMPAPADSPSTILILADDSELGKMLAKEIASRGGRTVMVTAGEHYRRSSEGTVTIDPSRAAHFEQLADEIKKAGTMPSHVVNLLPLHQNRGSPDAYYSLMFAGHALAHAEPAAKITITTVTRGIFDVTAAEGLSPYQAMLLGPARVLPQEYRNLRCRLVDAGDARAGRDFIVRLLSEMDCDDGDVAWRGPHRWIRSYEQIEPGSVARSAVHFREGATYMILGGLGDIGRQLALFLARKYKARLAVTARSAEGISRRSQVVKELEALGSEVLPLVADLSNRDQLEQAMTQVVARFGGVDGVIHSAGLPGSFHTIDELVRVRNEEQFAAKVHGLENLRSVLKSHPPEFCLLFSSLSTVLGGLGYGSYTAVNAFMDVFAQAQSRSGLFPWYSIDWDAWRFEELDSPVGQELARLAIVPDDAGRVFESLLQRLPSQLVVSTADLQTRIDRWVTTIGNDAGAAPKNTQPRPQLRQLFCPPTSPMERQLQGIVAEYCRLEQVGIDDNFFELGLSSLDLIQLSSRIVRSVRHELSVVKLFAYPSIRQLAQFLGASAVAEAQIEPEQEVASGRQYALLASRRRLLDIEDEV</sequence>
<dbReference type="Pfam" id="PF08659">
    <property type="entry name" value="KR"/>
    <property type="match status" value="1"/>
</dbReference>
<evidence type="ECO:0000259" key="5">
    <source>
        <dbReference type="PROSITE" id="PS52004"/>
    </source>
</evidence>
<dbReference type="InterPro" id="IPR016039">
    <property type="entry name" value="Thiolase-like"/>
</dbReference>
<evidence type="ECO:0000256" key="3">
    <source>
        <dbReference type="ARBA" id="ARBA00022679"/>
    </source>
</evidence>
<dbReference type="Gene3D" id="3.40.47.10">
    <property type="match status" value="2"/>
</dbReference>